<evidence type="ECO:0000256" key="1">
    <source>
        <dbReference type="SAM" id="MobiDB-lite"/>
    </source>
</evidence>
<gene>
    <name evidence="2" type="ORF">CY34DRAFT_186357</name>
</gene>
<proteinExistence type="predicted"/>
<dbReference type="OrthoDB" id="2691846at2759"/>
<reference evidence="2 3" key="1">
    <citation type="submission" date="2014-04" db="EMBL/GenBank/DDBJ databases">
        <authorList>
            <consortium name="DOE Joint Genome Institute"/>
            <person name="Kuo A."/>
            <person name="Ruytinx J."/>
            <person name="Rineau F."/>
            <person name="Colpaert J."/>
            <person name="Kohler A."/>
            <person name="Nagy L.G."/>
            <person name="Floudas D."/>
            <person name="Copeland A."/>
            <person name="Barry K.W."/>
            <person name="Cichocki N."/>
            <person name="Veneault-Fourrey C."/>
            <person name="LaButti K."/>
            <person name="Lindquist E.A."/>
            <person name="Lipzen A."/>
            <person name="Lundell T."/>
            <person name="Morin E."/>
            <person name="Murat C."/>
            <person name="Sun H."/>
            <person name="Tunlid A."/>
            <person name="Henrissat B."/>
            <person name="Grigoriev I.V."/>
            <person name="Hibbett D.S."/>
            <person name="Martin F."/>
            <person name="Nordberg H.P."/>
            <person name="Cantor M.N."/>
            <person name="Hua S.X."/>
        </authorList>
    </citation>
    <scope>NUCLEOTIDE SEQUENCE [LARGE SCALE GENOMIC DNA]</scope>
    <source>
        <strain evidence="2 3">UH-Slu-Lm8-n1</strain>
    </source>
</reference>
<dbReference type="HOGENOM" id="CLU_1284020_0_0_1"/>
<dbReference type="AlphaFoldDB" id="A0A0D0A1S5"/>
<dbReference type="InParanoid" id="A0A0D0A1S5"/>
<name>A0A0D0A1S5_9AGAM</name>
<organism evidence="2 3">
    <name type="scientific">Suillus luteus UH-Slu-Lm8-n1</name>
    <dbReference type="NCBI Taxonomy" id="930992"/>
    <lineage>
        <taxon>Eukaryota</taxon>
        <taxon>Fungi</taxon>
        <taxon>Dikarya</taxon>
        <taxon>Basidiomycota</taxon>
        <taxon>Agaricomycotina</taxon>
        <taxon>Agaricomycetes</taxon>
        <taxon>Agaricomycetidae</taxon>
        <taxon>Boletales</taxon>
        <taxon>Suillineae</taxon>
        <taxon>Suillaceae</taxon>
        <taxon>Suillus</taxon>
    </lineage>
</organism>
<evidence type="ECO:0000313" key="3">
    <source>
        <dbReference type="Proteomes" id="UP000054485"/>
    </source>
</evidence>
<keyword evidence="3" id="KW-1185">Reference proteome</keyword>
<sequence>MGVFDFTDTSSAISLAQFVLGLRTHFEDIKGATSIEAVDSLTPLHWRSDVPDFETQFWGQSDERVASWTQQVYVQMSASDAPSSSSTHTPSPLLDTARVYETMHRNMPIIAVEGIEVDIRRQDSGTTSARGSGKRPKSKASSAYSNSQFAALSDNGLGVKASISNWLFERHAYTIGRVKIVSELANKTEINAMIDFYDRMTVFTWSDEIKVIMTL</sequence>
<protein>
    <submittedName>
        <fullName evidence="2">Uncharacterized protein</fullName>
    </submittedName>
</protein>
<evidence type="ECO:0000313" key="2">
    <source>
        <dbReference type="EMBL" id="KIK32099.1"/>
    </source>
</evidence>
<reference evidence="3" key="2">
    <citation type="submission" date="2015-01" db="EMBL/GenBank/DDBJ databases">
        <title>Evolutionary Origins and Diversification of the Mycorrhizal Mutualists.</title>
        <authorList>
            <consortium name="DOE Joint Genome Institute"/>
            <consortium name="Mycorrhizal Genomics Consortium"/>
            <person name="Kohler A."/>
            <person name="Kuo A."/>
            <person name="Nagy L.G."/>
            <person name="Floudas D."/>
            <person name="Copeland A."/>
            <person name="Barry K.W."/>
            <person name="Cichocki N."/>
            <person name="Veneault-Fourrey C."/>
            <person name="LaButti K."/>
            <person name="Lindquist E.A."/>
            <person name="Lipzen A."/>
            <person name="Lundell T."/>
            <person name="Morin E."/>
            <person name="Murat C."/>
            <person name="Riley R."/>
            <person name="Ohm R."/>
            <person name="Sun H."/>
            <person name="Tunlid A."/>
            <person name="Henrissat B."/>
            <person name="Grigoriev I.V."/>
            <person name="Hibbett D.S."/>
            <person name="Martin F."/>
        </authorList>
    </citation>
    <scope>NUCLEOTIDE SEQUENCE [LARGE SCALE GENOMIC DNA]</scope>
    <source>
        <strain evidence="3">UH-Slu-Lm8-n1</strain>
    </source>
</reference>
<dbReference type="EMBL" id="KN836406">
    <property type="protein sequence ID" value="KIK32099.1"/>
    <property type="molecule type" value="Genomic_DNA"/>
</dbReference>
<accession>A0A0D0A1S5</accession>
<feature type="region of interest" description="Disordered" evidence="1">
    <location>
        <begin position="121"/>
        <end position="141"/>
    </location>
</feature>
<dbReference type="Proteomes" id="UP000054485">
    <property type="component" value="Unassembled WGS sequence"/>
</dbReference>